<feature type="non-terminal residue" evidence="1">
    <location>
        <position position="1"/>
    </location>
</feature>
<protein>
    <submittedName>
        <fullName evidence="1">Uncharacterized protein</fullName>
    </submittedName>
</protein>
<sequence>VLNTRNETIDSLLNKVHEESLHGAAAQTLYDDLLREYIEVNGIDNISLGDLEYSSDLGLRISSDGKITVGEEEDE</sequence>
<proteinExistence type="predicted"/>
<reference evidence="1" key="1">
    <citation type="submission" date="2018-05" db="EMBL/GenBank/DDBJ databases">
        <authorList>
            <person name="Lanie J.A."/>
            <person name="Ng W.-L."/>
            <person name="Kazmierczak K.M."/>
            <person name="Andrzejewski T.M."/>
            <person name="Davidsen T.M."/>
            <person name="Wayne K.J."/>
            <person name="Tettelin H."/>
            <person name="Glass J.I."/>
            <person name="Rusch D."/>
            <person name="Podicherti R."/>
            <person name="Tsui H.-C.T."/>
            <person name="Winkler M.E."/>
        </authorList>
    </citation>
    <scope>NUCLEOTIDE SEQUENCE</scope>
</reference>
<dbReference type="AlphaFoldDB" id="A0A382BLP1"/>
<gene>
    <name evidence="1" type="ORF">METZ01_LOCUS167620</name>
</gene>
<accession>A0A382BLP1</accession>
<evidence type="ECO:0000313" key="1">
    <source>
        <dbReference type="EMBL" id="SVB14766.1"/>
    </source>
</evidence>
<dbReference type="EMBL" id="UINC01030409">
    <property type="protein sequence ID" value="SVB14766.1"/>
    <property type="molecule type" value="Genomic_DNA"/>
</dbReference>
<name>A0A382BLP1_9ZZZZ</name>
<organism evidence="1">
    <name type="scientific">marine metagenome</name>
    <dbReference type="NCBI Taxonomy" id="408172"/>
    <lineage>
        <taxon>unclassified sequences</taxon>
        <taxon>metagenomes</taxon>
        <taxon>ecological metagenomes</taxon>
    </lineage>
</organism>